<comment type="caution">
    <text evidence="1">The sequence shown here is derived from an EMBL/GenBank/DDBJ whole genome shotgun (WGS) entry which is preliminary data.</text>
</comment>
<dbReference type="Proteomes" id="UP001341840">
    <property type="component" value="Unassembled WGS sequence"/>
</dbReference>
<gene>
    <name evidence="1" type="ORF">PIB30_085440</name>
</gene>
<reference evidence="1 2" key="1">
    <citation type="journal article" date="2023" name="Plants (Basel)">
        <title>Bridging the Gap: Combining Genomics and Transcriptomics Approaches to Understand Stylosanthes scabra, an Orphan Legume from the Brazilian Caatinga.</title>
        <authorList>
            <person name="Ferreira-Neto J.R.C."/>
            <person name="da Silva M.D."/>
            <person name="Binneck E."/>
            <person name="de Melo N.F."/>
            <person name="da Silva R.H."/>
            <person name="de Melo A.L.T.M."/>
            <person name="Pandolfi V."/>
            <person name="Bustamante F.O."/>
            <person name="Brasileiro-Vidal A.C."/>
            <person name="Benko-Iseppon A.M."/>
        </authorList>
    </citation>
    <scope>NUCLEOTIDE SEQUENCE [LARGE SCALE GENOMIC DNA]</scope>
    <source>
        <tissue evidence="1">Leaves</tissue>
    </source>
</reference>
<sequence>MGIEGCAWVLKWSGGIAFARLSLESRYRLGLVKTLLELTLHCTEPTLRAFVWKKNEFEALGVDSRDLRVDLIRQRPNPTSRPLREPTLTLQSQLSWEQLLFQLFLSVTSRL</sequence>
<accession>A0ABU6STE6</accession>
<keyword evidence="2" id="KW-1185">Reference proteome</keyword>
<dbReference type="EMBL" id="JASCZI010061840">
    <property type="protein sequence ID" value="MED6139605.1"/>
    <property type="molecule type" value="Genomic_DNA"/>
</dbReference>
<evidence type="ECO:0000313" key="1">
    <source>
        <dbReference type="EMBL" id="MED6139605.1"/>
    </source>
</evidence>
<proteinExistence type="predicted"/>
<organism evidence="1 2">
    <name type="scientific">Stylosanthes scabra</name>
    <dbReference type="NCBI Taxonomy" id="79078"/>
    <lineage>
        <taxon>Eukaryota</taxon>
        <taxon>Viridiplantae</taxon>
        <taxon>Streptophyta</taxon>
        <taxon>Embryophyta</taxon>
        <taxon>Tracheophyta</taxon>
        <taxon>Spermatophyta</taxon>
        <taxon>Magnoliopsida</taxon>
        <taxon>eudicotyledons</taxon>
        <taxon>Gunneridae</taxon>
        <taxon>Pentapetalae</taxon>
        <taxon>rosids</taxon>
        <taxon>fabids</taxon>
        <taxon>Fabales</taxon>
        <taxon>Fabaceae</taxon>
        <taxon>Papilionoideae</taxon>
        <taxon>50 kb inversion clade</taxon>
        <taxon>dalbergioids sensu lato</taxon>
        <taxon>Dalbergieae</taxon>
        <taxon>Pterocarpus clade</taxon>
        <taxon>Stylosanthes</taxon>
    </lineage>
</organism>
<protein>
    <submittedName>
        <fullName evidence="1">Uncharacterized protein</fullName>
    </submittedName>
</protein>
<evidence type="ECO:0000313" key="2">
    <source>
        <dbReference type="Proteomes" id="UP001341840"/>
    </source>
</evidence>
<name>A0ABU6STE6_9FABA</name>